<keyword evidence="1" id="KW-1133">Transmembrane helix</keyword>
<feature type="transmembrane region" description="Helical" evidence="1">
    <location>
        <begin position="58"/>
        <end position="74"/>
    </location>
</feature>
<dbReference type="EMBL" id="LANI01000002">
    <property type="protein sequence ID" value="KKJ78371.1"/>
    <property type="molecule type" value="Genomic_DNA"/>
</dbReference>
<sequence>MRFSGVYPIEEAHRAALIILGLVIGLFWITNKFFHQNNIPAMIIVILSAYGLKLFNGPIYPSILIISLFIFWILDRQIPFKKVVILSNILGIFLFPTFIYSVFKNVYAHDGVVKTSSDSLEQVSLQQKPSIIHIVLDGYGSSKVLKDLYGHDNQSFRNELTRRGFQIFPEVTAPFNQTLFTMASVTSGGYISLPDETDDPQNYRYRLGKTITNGPIHQILRSQGYNYTQTKSGYAYVDFDDAVELKPDQQWLTDLEVRLLRFRPDLIADRHNAQLKSALKAENIQNLTPPFYYYQHLLAPHPPFTISRDGTPIKTTAVYLSDGSHYIKGSKEKQTNYINGYREKALFVEQSLLKQLKSIPNDQPLIVLIHGDHGPGAHMHQESSSLSCIPERMTTFLAVYSNLETIKETFEKAQSKQFNIVNLYRYILSDISEQAFPALSNEAKYLKWSAPSQATEITPDMLNAGC</sequence>
<accession>A0A0M2R9N1</accession>
<dbReference type="InterPro" id="IPR017850">
    <property type="entry name" value="Alkaline_phosphatase_core_sf"/>
</dbReference>
<protein>
    <recommendedName>
        <fullName evidence="4">Sulfatase N-terminal domain-containing protein</fullName>
    </recommendedName>
</protein>
<dbReference type="Proteomes" id="UP000034491">
    <property type="component" value="Unassembled WGS sequence"/>
</dbReference>
<dbReference type="AlphaFoldDB" id="A0A0M2R9N1"/>
<keyword evidence="1" id="KW-0472">Membrane</keyword>
<evidence type="ECO:0000313" key="3">
    <source>
        <dbReference type="Proteomes" id="UP000034491"/>
    </source>
</evidence>
<gene>
    <name evidence="2" type="ORF">WH95_03510</name>
</gene>
<evidence type="ECO:0008006" key="4">
    <source>
        <dbReference type="Google" id="ProtNLM"/>
    </source>
</evidence>
<dbReference type="STRING" id="1549748.WH95_03510"/>
<keyword evidence="3" id="KW-1185">Reference proteome</keyword>
<evidence type="ECO:0000256" key="1">
    <source>
        <dbReference type="SAM" id="Phobius"/>
    </source>
</evidence>
<feature type="transmembrane region" description="Helical" evidence="1">
    <location>
        <begin position="83"/>
        <end position="103"/>
    </location>
</feature>
<evidence type="ECO:0000313" key="2">
    <source>
        <dbReference type="EMBL" id="KKJ78371.1"/>
    </source>
</evidence>
<comment type="caution">
    <text evidence="2">The sequence shown here is derived from an EMBL/GenBank/DDBJ whole genome shotgun (WGS) entry which is preliminary data.</text>
</comment>
<dbReference type="SUPFAM" id="SSF53649">
    <property type="entry name" value="Alkaline phosphatase-like"/>
    <property type="match status" value="1"/>
</dbReference>
<feature type="transmembrane region" description="Helical" evidence="1">
    <location>
        <begin position="12"/>
        <end position="30"/>
    </location>
</feature>
<organism evidence="2 3">
    <name type="scientific">Kiloniella litopenaei</name>
    <dbReference type="NCBI Taxonomy" id="1549748"/>
    <lineage>
        <taxon>Bacteria</taxon>
        <taxon>Pseudomonadati</taxon>
        <taxon>Pseudomonadota</taxon>
        <taxon>Alphaproteobacteria</taxon>
        <taxon>Rhodospirillales</taxon>
        <taxon>Kiloniellaceae</taxon>
        <taxon>Kiloniella</taxon>
    </lineage>
</organism>
<dbReference type="Gene3D" id="3.40.720.10">
    <property type="entry name" value="Alkaline Phosphatase, subunit A"/>
    <property type="match status" value="1"/>
</dbReference>
<keyword evidence="1" id="KW-0812">Transmembrane</keyword>
<name>A0A0M2R9N1_9PROT</name>
<reference evidence="2 3" key="1">
    <citation type="submission" date="2015-03" db="EMBL/GenBank/DDBJ databases">
        <title>Genome sequence of Kiloniella sp. P1-1, isolated from the gut microflora of Pacific white shrimp, Penaeus vannamei.</title>
        <authorList>
            <person name="Shao Z."/>
            <person name="Wang L."/>
            <person name="Li X."/>
        </authorList>
    </citation>
    <scope>NUCLEOTIDE SEQUENCE [LARGE SCALE GENOMIC DNA]</scope>
    <source>
        <strain evidence="2 3">P1-1</strain>
    </source>
</reference>
<proteinExistence type="predicted"/>